<dbReference type="Proteomes" id="UP000151058">
    <property type="component" value="Genome"/>
</dbReference>
<dbReference type="OrthoDB" id="30061at10239"/>
<dbReference type="KEGG" id="vg:5076533"/>
<dbReference type="GeneID" id="5076533"/>
<reference evidence="1 2" key="1">
    <citation type="journal article" date="2002" name="Virus Genes">
        <title>Nucleotide sequences of double-stranded RNA segments from a hypovirulent strain of the white root rot fungus Rosellinia necatrix: possibility of the first member of the Reoviridae from fungus.</title>
        <authorList>
            <person name="Osaki H."/>
            <person name="Wei C.Z."/>
            <person name="Arakawa M."/>
            <person name="Iwanami T."/>
            <person name="Nomura K."/>
            <person name="Matsumoto N."/>
            <person name="Ohtsu Y."/>
        </authorList>
    </citation>
    <scope>NUCLEOTIDE SEQUENCE [LARGE SCALE GENOMIC DNA]</scope>
</reference>
<dbReference type="EMBL" id="AB073282">
    <property type="protein sequence ID" value="BAC07524.1"/>
    <property type="molecule type" value="Genomic_RNA"/>
</dbReference>
<name>Q8JXE9_MYRVW</name>
<evidence type="ECO:0000313" key="2">
    <source>
        <dbReference type="Proteomes" id="UP000151058"/>
    </source>
</evidence>
<organism evidence="1 2">
    <name type="scientific">Rosellinia necatrix mycoreovirus 3 (isolate W370)</name>
    <name type="common">RnMYRV-3</name>
    <name type="synonym">Rosellinia anti-rot virus</name>
    <dbReference type="NCBI Taxonomy" id="311229"/>
    <lineage>
        <taxon>Viruses</taxon>
        <taxon>Riboviria</taxon>
        <taxon>Orthornavirae</taxon>
        <taxon>Duplornaviricota</taxon>
        <taxon>Resentoviricetes</taxon>
        <taxon>Reovirales</taxon>
        <taxon>Spinareoviridae</taxon>
        <taxon>Mycoreovirus</taxon>
        <taxon>Mycoreovirus roselliniae</taxon>
    </lineage>
</organism>
<dbReference type="RefSeq" id="YP_392474.1">
    <property type="nucleotide sequence ID" value="NC_007531.1"/>
</dbReference>
<protein>
    <submittedName>
        <fullName evidence="1">P11</fullName>
    </submittedName>
</protein>
<keyword evidence="2" id="KW-1185">Reference proteome</keyword>
<reference evidence="2" key="3">
    <citation type="journal article" date="2004" name="Arch. Virol.">
        <title>Complete nucleotide sequences of genome segments 1 and 3 of Rosellinia anti-rot virus in the family Reoviridae.</title>
        <authorList>
            <person name="Wei C.Z."/>
            <person name="Osaki H."/>
            <person name="Iwanami T."/>
            <person name="Matsumoto N."/>
            <person name="Ohtsu Y."/>
        </authorList>
    </citation>
    <scope>NUCLEOTIDE SEQUENCE [LARGE SCALE GENOMIC DNA]</scope>
</reference>
<proteinExistence type="predicted"/>
<accession>Q8JXE9</accession>
<organismHost>
    <name type="scientific">Rosellinia necatrix</name>
    <name type="common">White root-rot fungus</name>
    <dbReference type="NCBI Taxonomy" id="77044"/>
</organismHost>
<evidence type="ECO:0000313" key="1">
    <source>
        <dbReference type="EMBL" id="BAC07524.1"/>
    </source>
</evidence>
<sequence length="282" mass="31090">MPLTSNNFATATIVVERTNRNQNNRREIIAKPAFLTLLFSHKADALKNPEFRGLNLDAFYSTKDMMDTNEVRTRLGSGNGLKFHYSKGVPTISQRGEAPVNGKMIVVWTPVLSGSSLHVLNRVILSMYSEYVINGIPEFLAYAKTTYNAQTLNSVVFDSLTAARFIAMNVDFDYTNLFGVAPADGEPDPTDNLTIEEAERNYLLAVAPSQGTIAVAIQCGGLGLAHLMSISMRANNFRCGMTLVRMDSKVRRVVASGFGERAMIMLPRVFEDSGDFVEEVDV</sequence>
<reference evidence="2" key="2">
    <citation type="journal article" date="2003" name="J. Gen. Virol.">
        <title>Molecular characterization of dsRNA segments 2 and 5 and electron microscopy of a novel reovirus from a hypovirulent isolate, W370, of the plant pathogen Rosellinia necatrix.</title>
        <authorList>
            <person name="Wei C.Z."/>
            <person name="Osaki H."/>
            <person name="Iwanami T."/>
            <person name="Matsumoto N."/>
            <person name="Ohtsu Y."/>
        </authorList>
    </citation>
    <scope>NUCLEOTIDE SEQUENCE [LARGE SCALE GENOMIC DNA]</scope>
</reference>